<dbReference type="Pfam" id="PF08668">
    <property type="entry name" value="HDOD"/>
    <property type="match status" value="1"/>
</dbReference>
<dbReference type="KEGG" id="mtim:DIR46_18710"/>
<feature type="domain" description="HDOD" evidence="1">
    <location>
        <begin position="39"/>
        <end position="227"/>
    </location>
</feature>
<dbReference type="AlphaFoldDB" id="A0A2S2DLP1"/>
<name>A0A2S2DLP1_9BURK</name>
<evidence type="ECO:0000313" key="3">
    <source>
        <dbReference type="Proteomes" id="UP000245820"/>
    </source>
</evidence>
<dbReference type="Gene3D" id="1.10.3210.10">
    <property type="entry name" value="Hypothetical protein af1432"/>
    <property type="match status" value="1"/>
</dbReference>
<sequence>MGPPWPPVRHPAGAIIADVNKLEAFGYIAAQAVRGEITFPTSVNAVLRLQLALDDPDCHIDEAIRLVLAEPQLAARTVAIANTPAFGGSSATPVTNVRAAVARIGYRRLQALVASLVVRQFGNRINDPGLRAKAEQLWAHTTHVASIAHSLARRVTGVNPDTALFAGIVHEVGAFYLLARADEFPGLLDDDPENWGALCEDVVSAEVMKKLSIPPAVSEAIADMRGGWMNMPPGTLLDTLLLANQYAPVASPLDSRRANLPEHGESALDFVFDEFTLQEILDEAAETAKAMGDIALV</sequence>
<dbReference type="SUPFAM" id="SSF109604">
    <property type="entry name" value="HD-domain/PDEase-like"/>
    <property type="match status" value="1"/>
</dbReference>
<keyword evidence="2" id="KW-0418">Kinase</keyword>
<dbReference type="Proteomes" id="UP000245820">
    <property type="component" value="Chromosome"/>
</dbReference>
<dbReference type="EMBL" id="CP029343">
    <property type="protein sequence ID" value="AWL06264.1"/>
    <property type="molecule type" value="Genomic_DNA"/>
</dbReference>
<gene>
    <name evidence="2" type="ORF">DIR46_18710</name>
</gene>
<dbReference type="InterPro" id="IPR052340">
    <property type="entry name" value="RNase_Y/CdgJ"/>
</dbReference>
<dbReference type="InterPro" id="IPR013976">
    <property type="entry name" value="HDOD"/>
</dbReference>
<reference evidence="2 3" key="1">
    <citation type="submission" date="2018-05" db="EMBL/GenBank/DDBJ databases">
        <title>Complete genome sequence of Massilia oculi sp. nov. CCUG 43427T (=DSM 26321T), the type strain of M. oculi, and comparison with genome sequences of other Massilia strains.</title>
        <authorList>
            <person name="Zhu B."/>
        </authorList>
    </citation>
    <scope>NUCLEOTIDE SEQUENCE [LARGE SCALE GENOMIC DNA]</scope>
    <source>
        <strain evidence="2 3">CCUG 43427</strain>
    </source>
</reference>
<organism evidence="2 3">
    <name type="scientific">Massilia oculi</name>
    <dbReference type="NCBI Taxonomy" id="945844"/>
    <lineage>
        <taxon>Bacteria</taxon>
        <taxon>Pseudomonadati</taxon>
        <taxon>Pseudomonadota</taxon>
        <taxon>Betaproteobacteria</taxon>
        <taxon>Burkholderiales</taxon>
        <taxon>Oxalobacteraceae</taxon>
        <taxon>Telluria group</taxon>
        <taxon>Massilia</taxon>
    </lineage>
</organism>
<evidence type="ECO:0000259" key="1">
    <source>
        <dbReference type="PROSITE" id="PS51833"/>
    </source>
</evidence>
<dbReference type="GO" id="GO:0016301">
    <property type="term" value="F:kinase activity"/>
    <property type="evidence" value="ECO:0007669"/>
    <property type="project" value="UniProtKB-KW"/>
</dbReference>
<proteinExistence type="predicted"/>
<dbReference type="PROSITE" id="PS51833">
    <property type="entry name" value="HDOD"/>
    <property type="match status" value="1"/>
</dbReference>
<keyword evidence="2" id="KW-0808">Transferase</keyword>
<protein>
    <submittedName>
        <fullName evidence="2">Histidine kinase</fullName>
    </submittedName>
</protein>
<keyword evidence="3" id="KW-1185">Reference proteome</keyword>
<dbReference type="OrthoDB" id="9797768at2"/>
<dbReference type="PANTHER" id="PTHR33525">
    <property type="match status" value="1"/>
</dbReference>
<evidence type="ECO:0000313" key="2">
    <source>
        <dbReference type="EMBL" id="AWL06264.1"/>
    </source>
</evidence>
<accession>A0A2S2DLP1</accession>
<dbReference type="PANTHER" id="PTHR33525:SF3">
    <property type="entry name" value="RIBONUCLEASE Y"/>
    <property type="match status" value="1"/>
</dbReference>